<dbReference type="HOGENOM" id="CLU_000604_1_1_11"/>
<keyword evidence="6" id="KW-0408">Iron</keyword>
<reference evidence="11 12" key="1">
    <citation type="journal article" date="2015" name="Genome Announc.">
        <title>Complete Genome Sequence of Corynebacterium camporealensis DSM 44610, Isolated from the Milk of a Manchega Sheep with Subclinical Mastitis.</title>
        <authorList>
            <person name="Ruckert C."/>
            <person name="Albersmeier A."/>
            <person name="Winkler A."/>
            <person name="Tauch A."/>
        </authorList>
    </citation>
    <scope>NUCLEOTIDE SEQUENCE [LARGE SCALE GENOMIC DNA]</scope>
    <source>
        <strain evidence="11 12">DSM 44610</strain>
    </source>
</reference>
<dbReference type="InterPro" id="IPR003439">
    <property type="entry name" value="ABC_transporter-like_ATP-bd"/>
</dbReference>
<evidence type="ECO:0000256" key="2">
    <source>
        <dbReference type="ARBA" id="ARBA00022475"/>
    </source>
</evidence>
<keyword evidence="4" id="KW-0547">Nucleotide-binding</keyword>
<dbReference type="InterPro" id="IPR015853">
    <property type="entry name" value="ABC_transpr_FbpC"/>
</dbReference>
<evidence type="ECO:0000256" key="6">
    <source>
        <dbReference type="ARBA" id="ARBA00023004"/>
    </source>
</evidence>
<feature type="domain" description="ABC transporter" evidence="10">
    <location>
        <begin position="2"/>
        <end position="233"/>
    </location>
</feature>
<dbReference type="Gene3D" id="3.40.50.300">
    <property type="entry name" value="P-loop containing nucleotide triphosphate hydrolases"/>
    <property type="match status" value="1"/>
</dbReference>
<dbReference type="PROSITE" id="PS50893">
    <property type="entry name" value="ABC_TRANSPORTER_2"/>
    <property type="match status" value="1"/>
</dbReference>
<accession>A0A0F6QWJ7</accession>
<dbReference type="FunFam" id="3.40.50.300:FF:000425">
    <property type="entry name" value="Probable ABC transporter, ATP-binding subunit"/>
    <property type="match status" value="1"/>
</dbReference>
<dbReference type="Proteomes" id="UP000033566">
    <property type="component" value="Chromosome"/>
</dbReference>
<name>A0A0F6QWJ7_9CORY</name>
<evidence type="ECO:0000256" key="4">
    <source>
        <dbReference type="ARBA" id="ARBA00022741"/>
    </source>
</evidence>
<dbReference type="EMBL" id="CP011311">
    <property type="protein sequence ID" value="AKE39000.1"/>
    <property type="molecule type" value="Genomic_DNA"/>
</dbReference>
<dbReference type="InterPro" id="IPR027417">
    <property type="entry name" value="P-loop_NTPase"/>
</dbReference>
<keyword evidence="2" id="KW-1003">Cell membrane</keyword>
<evidence type="ECO:0000259" key="10">
    <source>
        <dbReference type="PROSITE" id="PS50893"/>
    </source>
</evidence>
<dbReference type="SMART" id="SM00382">
    <property type="entry name" value="AAA"/>
    <property type="match status" value="1"/>
</dbReference>
<dbReference type="InterPro" id="IPR050093">
    <property type="entry name" value="ABC_SmlMolc_Importer"/>
</dbReference>
<dbReference type="KEGG" id="ccj:UL81_05140"/>
<keyword evidence="5" id="KW-0067">ATP-binding</keyword>
<dbReference type="PROSITE" id="PS00211">
    <property type="entry name" value="ABC_TRANSPORTER_1"/>
    <property type="match status" value="1"/>
</dbReference>
<dbReference type="OrthoDB" id="4395244at2"/>
<gene>
    <name evidence="11" type="ORF">UL81_05140</name>
</gene>
<evidence type="ECO:0000313" key="12">
    <source>
        <dbReference type="Proteomes" id="UP000033566"/>
    </source>
</evidence>
<dbReference type="GO" id="GO:0015418">
    <property type="term" value="F:ABC-type quaternary ammonium compound transporting activity"/>
    <property type="evidence" value="ECO:0007669"/>
    <property type="project" value="UniProtKB-EC"/>
</dbReference>
<dbReference type="GO" id="GO:0015408">
    <property type="term" value="F:ABC-type ferric iron transporter activity"/>
    <property type="evidence" value="ECO:0007669"/>
    <property type="project" value="InterPro"/>
</dbReference>
<evidence type="ECO:0000256" key="8">
    <source>
        <dbReference type="ARBA" id="ARBA00023136"/>
    </source>
</evidence>
<dbReference type="InterPro" id="IPR017871">
    <property type="entry name" value="ABC_transporter-like_CS"/>
</dbReference>
<dbReference type="GO" id="GO:0005524">
    <property type="term" value="F:ATP binding"/>
    <property type="evidence" value="ECO:0007669"/>
    <property type="project" value="UniProtKB-KW"/>
</dbReference>
<dbReference type="GO" id="GO:0016887">
    <property type="term" value="F:ATP hydrolysis activity"/>
    <property type="evidence" value="ECO:0007669"/>
    <property type="project" value="InterPro"/>
</dbReference>
<dbReference type="PANTHER" id="PTHR42781:SF4">
    <property type="entry name" value="SPERMIDINE_PUTRESCINE IMPORT ATP-BINDING PROTEIN POTA"/>
    <property type="match status" value="1"/>
</dbReference>
<dbReference type="Pfam" id="PF00005">
    <property type="entry name" value="ABC_tran"/>
    <property type="match status" value="1"/>
</dbReference>
<dbReference type="CDD" id="cd03259">
    <property type="entry name" value="ABC_Carb_Solutes_like"/>
    <property type="match status" value="1"/>
</dbReference>
<organism evidence="11 12">
    <name type="scientific">Corynebacterium camporealensis</name>
    <dbReference type="NCBI Taxonomy" id="161896"/>
    <lineage>
        <taxon>Bacteria</taxon>
        <taxon>Bacillati</taxon>
        <taxon>Actinomycetota</taxon>
        <taxon>Actinomycetes</taxon>
        <taxon>Mycobacteriales</taxon>
        <taxon>Corynebacteriaceae</taxon>
        <taxon>Corynebacterium</taxon>
    </lineage>
</organism>
<dbReference type="InterPro" id="IPR003593">
    <property type="entry name" value="AAA+_ATPase"/>
</dbReference>
<evidence type="ECO:0000256" key="9">
    <source>
        <dbReference type="ARBA" id="ARBA00066388"/>
    </source>
</evidence>
<dbReference type="AlphaFoldDB" id="A0A0F6QWJ7"/>
<dbReference type="PANTHER" id="PTHR42781">
    <property type="entry name" value="SPERMIDINE/PUTRESCINE IMPORT ATP-BINDING PROTEIN POTA"/>
    <property type="match status" value="1"/>
</dbReference>
<dbReference type="PATRIC" id="fig|161896.4.peg.1011"/>
<evidence type="ECO:0000256" key="1">
    <source>
        <dbReference type="ARBA" id="ARBA00022448"/>
    </source>
</evidence>
<sequence length="349" mass="37622">MIDIKELGVVFPDGTVGLENINLSVDQGEFIALVGPSGSGKTTLLRTIAGFVQPSSGSLSLGGKDVTGTAPETRQIGMVFQQHAVWPHMSVFKNVEYPLARRKVAKAERKQLVADVLKTVGLAGFENRKPDSLSGGQRQRVALARAIVANPQVVLLDEALSALDEPLRDNLRRELVALSRHEHLTTIHVTHDRKEALAIADRIVVLVDGHIQHIATPHELINRPASPTVATFMNDATLLDAHIDSTGTITCTDLGVSWQPGEYVPMDDNLAGEVTVAALPKNTHVVDTDSGFHAKVLSSLYESDAFSITAKASTTDKALSFRATVPDRPNIGDNVTLAISEPLVYSRNR</sequence>
<keyword evidence="8" id="KW-0472">Membrane</keyword>
<keyword evidence="7" id="KW-0406">Ion transport</keyword>
<dbReference type="SUPFAM" id="SSF52540">
    <property type="entry name" value="P-loop containing nucleoside triphosphate hydrolases"/>
    <property type="match status" value="1"/>
</dbReference>
<keyword evidence="3" id="KW-0410">Iron transport</keyword>
<dbReference type="GO" id="GO:0016020">
    <property type="term" value="C:membrane"/>
    <property type="evidence" value="ECO:0007669"/>
    <property type="project" value="InterPro"/>
</dbReference>
<dbReference type="STRING" id="161896.UL81_05140"/>
<evidence type="ECO:0000313" key="11">
    <source>
        <dbReference type="EMBL" id="AKE39000.1"/>
    </source>
</evidence>
<evidence type="ECO:0000256" key="3">
    <source>
        <dbReference type="ARBA" id="ARBA00022496"/>
    </source>
</evidence>
<evidence type="ECO:0000256" key="7">
    <source>
        <dbReference type="ARBA" id="ARBA00023065"/>
    </source>
</evidence>
<keyword evidence="1" id="KW-0813">Transport</keyword>
<keyword evidence="11" id="KW-0378">Hydrolase</keyword>
<dbReference type="EC" id="7.6.2.9" evidence="9"/>
<proteinExistence type="predicted"/>
<dbReference type="RefSeq" id="WP_035105603.1">
    <property type="nucleotide sequence ID" value="NZ_CP011311.1"/>
</dbReference>
<keyword evidence="12" id="KW-1185">Reference proteome</keyword>
<protein>
    <recommendedName>
        <fullName evidence="9">ABC-type quaternary amine transporter</fullName>
        <ecNumber evidence="9">7.6.2.9</ecNumber>
    </recommendedName>
</protein>
<evidence type="ECO:0000256" key="5">
    <source>
        <dbReference type="ARBA" id="ARBA00022840"/>
    </source>
</evidence>